<dbReference type="EMBL" id="CP000492">
    <property type="protein sequence ID" value="ABL66132.1"/>
    <property type="molecule type" value="Genomic_DNA"/>
</dbReference>
<accession>A1BIA5</accession>
<proteinExistence type="predicted"/>
<dbReference type="InterPro" id="IPR027396">
    <property type="entry name" value="DsrEFH-like"/>
</dbReference>
<keyword evidence="2" id="KW-1185">Reference proteome</keyword>
<evidence type="ECO:0000313" key="2">
    <source>
        <dbReference type="Proteomes" id="UP000008701"/>
    </source>
</evidence>
<dbReference type="STRING" id="290317.Cpha266_2124"/>
<dbReference type="SUPFAM" id="SSF75169">
    <property type="entry name" value="DsrEFH-like"/>
    <property type="match status" value="1"/>
</dbReference>
<organism evidence="1 2">
    <name type="scientific">Chlorobium phaeobacteroides (strain DSM 266 / SMG 266 / 2430)</name>
    <dbReference type="NCBI Taxonomy" id="290317"/>
    <lineage>
        <taxon>Bacteria</taxon>
        <taxon>Pseudomonadati</taxon>
        <taxon>Chlorobiota</taxon>
        <taxon>Chlorobiia</taxon>
        <taxon>Chlorobiales</taxon>
        <taxon>Chlorobiaceae</taxon>
        <taxon>Chlorobium/Pelodictyon group</taxon>
        <taxon>Chlorobium</taxon>
    </lineage>
</organism>
<dbReference type="eggNOG" id="COG1553">
    <property type="taxonomic scope" value="Bacteria"/>
</dbReference>
<dbReference type="Proteomes" id="UP000008701">
    <property type="component" value="Chromosome"/>
</dbReference>
<sequence>MKLGIIIYSDDPETVWNTFRFALKATEEGELVTVFLTGRGVEADTDVLDTGRFEVNELKRRFLAAGGVLLCCGTCSMTLRGKTPVSASKGGLKDMLDIIRDSDRVLTF</sequence>
<gene>
    <name evidence="1" type="ordered locus">Cpha266_2124</name>
</gene>
<evidence type="ECO:0008006" key="3">
    <source>
        <dbReference type="Google" id="ProtNLM"/>
    </source>
</evidence>
<reference evidence="1 2" key="1">
    <citation type="submission" date="2006-12" db="EMBL/GenBank/DDBJ databases">
        <title>Complete sequence of Chlorobium phaeobacteroides DSM 266.</title>
        <authorList>
            <consortium name="US DOE Joint Genome Institute"/>
            <person name="Copeland A."/>
            <person name="Lucas S."/>
            <person name="Lapidus A."/>
            <person name="Barry K."/>
            <person name="Detter J.C."/>
            <person name="Glavina del Rio T."/>
            <person name="Hammon N."/>
            <person name="Israni S."/>
            <person name="Pitluck S."/>
            <person name="Goltsman E."/>
            <person name="Schmutz J."/>
            <person name="Larimer F."/>
            <person name="Land M."/>
            <person name="Hauser L."/>
            <person name="Mikhailova N."/>
            <person name="Li T."/>
            <person name="Overmann J."/>
            <person name="Bryant D.A."/>
            <person name="Richardson P."/>
        </authorList>
    </citation>
    <scope>NUCLEOTIDE SEQUENCE [LARGE SCALE GENOMIC DNA]</scope>
    <source>
        <strain evidence="1 2">DSM 266</strain>
    </source>
</reference>
<dbReference type="KEGG" id="cph:Cpha266_2124"/>
<dbReference type="AlphaFoldDB" id="A1BIA5"/>
<dbReference type="InterPro" id="IPR003787">
    <property type="entry name" value="Sulphur_relay_DsrE/F-like"/>
</dbReference>
<name>A1BIA5_CHLPD</name>
<evidence type="ECO:0000313" key="1">
    <source>
        <dbReference type="EMBL" id="ABL66132.1"/>
    </source>
</evidence>
<dbReference type="RefSeq" id="WP_011745931.1">
    <property type="nucleotide sequence ID" value="NC_008639.1"/>
</dbReference>
<dbReference type="Pfam" id="PF02635">
    <property type="entry name" value="DsrE"/>
    <property type="match status" value="1"/>
</dbReference>
<dbReference type="Gene3D" id="3.40.1260.10">
    <property type="entry name" value="DsrEFH-like"/>
    <property type="match status" value="1"/>
</dbReference>
<protein>
    <recommendedName>
        <fullName evidence="3">DsrE family protein</fullName>
    </recommendedName>
</protein>
<dbReference type="HOGENOM" id="CLU_151801_0_0_10"/>